<protein>
    <submittedName>
        <fullName evidence="4">TetR/AcrR family transcriptional regulator</fullName>
    </submittedName>
</protein>
<dbReference type="InterPro" id="IPR001647">
    <property type="entry name" value="HTH_TetR"/>
</dbReference>
<dbReference type="InterPro" id="IPR050624">
    <property type="entry name" value="HTH-type_Tx_Regulator"/>
</dbReference>
<comment type="caution">
    <text evidence="4">The sequence shown here is derived from an EMBL/GenBank/DDBJ whole genome shotgun (WGS) entry which is preliminary data.</text>
</comment>
<dbReference type="Proteomes" id="UP001595955">
    <property type="component" value="Unassembled WGS sequence"/>
</dbReference>
<evidence type="ECO:0000313" key="4">
    <source>
        <dbReference type="EMBL" id="MFC4555987.1"/>
    </source>
</evidence>
<name>A0ABV9DC50_9MICO</name>
<dbReference type="PROSITE" id="PS50977">
    <property type="entry name" value="HTH_TETR_2"/>
    <property type="match status" value="1"/>
</dbReference>
<organism evidence="4 5">
    <name type="scientific">Georgenia faecalis</name>
    <dbReference type="NCBI Taxonomy" id="2483799"/>
    <lineage>
        <taxon>Bacteria</taxon>
        <taxon>Bacillati</taxon>
        <taxon>Actinomycetota</taxon>
        <taxon>Actinomycetes</taxon>
        <taxon>Micrococcales</taxon>
        <taxon>Bogoriellaceae</taxon>
        <taxon>Georgenia</taxon>
    </lineage>
</organism>
<dbReference type="RefSeq" id="WP_164471328.1">
    <property type="nucleotide sequence ID" value="NZ_CP033325.1"/>
</dbReference>
<dbReference type="PANTHER" id="PTHR43479">
    <property type="entry name" value="ACREF/ENVCD OPERON REPRESSOR-RELATED"/>
    <property type="match status" value="1"/>
</dbReference>
<evidence type="ECO:0000256" key="2">
    <source>
        <dbReference type="PROSITE-ProRule" id="PRU00335"/>
    </source>
</evidence>
<dbReference type="Gene3D" id="1.10.357.10">
    <property type="entry name" value="Tetracycline Repressor, domain 2"/>
    <property type="match status" value="1"/>
</dbReference>
<dbReference type="InterPro" id="IPR009057">
    <property type="entry name" value="Homeodomain-like_sf"/>
</dbReference>
<dbReference type="PANTHER" id="PTHR43479:SF11">
    <property type="entry name" value="ACREF_ENVCD OPERON REPRESSOR-RELATED"/>
    <property type="match status" value="1"/>
</dbReference>
<sequence>MTTTAFRDPRARRTLERLRAAMVTLMATKNLDEIGVAELCREAGVHRTTFYKHFTSVTGFATHVFTGLLDELASVDAEEEAASSEELALTYPVAFGAVFRHVLQERETYRRLLSANGDAVFQRIVAERMVARASATLRILEERGIAPAVDPMTAAGMIGMSITGALAAWAVSDSDDVERHTQDVLTCLPTWWPRTA</sequence>
<gene>
    <name evidence="4" type="ORF">ACFO3F_12075</name>
</gene>
<keyword evidence="5" id="KW-1185">Reference proteome</keyword>
<evidence type="ECO:0000313" key="5">
    <source>
        <dbReference type="Proteomes" id="UP001595955"/>
    </source>
</evidence>
<feature type="domain" description="HTH tetR-type" evidence="3">
    <location>
        <begin position="12"/>
        <end position="72"/>
    </location>
</feature>
<proteinExistence type="predicted"/>
<dbReference type="EMBL" id="JBHSGF010000008">
    <property type="protein sequence ID" value="MFC4555987.1"/>
    <property type="molecule type" value="Genomic_DNA"/>
</dbReference>
<dbReference type="SUPFAM" id="SSF46689">
    <property type="entry name" value="Homeodomain-like"/>
    <property type="match status" value="1"/>
</dbReference>
<feature type="DNA-binding region" description="H-T-H motif" evidence="2">
    <location>
        <begin position="35"/>
        <end position="54"/>
    </location>
</feature>
<reference evidence="5" key="1">
    <citation type="journal article" date="2019" name="Int. J. Syst. Evol. Microbiol.">
        <title>The Global Catalogue of Microorganisms (GCM) 10K type strain sequencing project: providing services to taxonomists for standard genome sequencing and annotation.</title>
        <authorList>
            <consortium name="The Broad Institute Genomics Platform"/>
            <consortium name="The Broad Institute Genome Sequencing Center for Infectious Disease"/>
            <person name="Wu L."/>
            <person name="Ma J."/>
        </authorList>
    </citation>
    <scope>NUCLEOTIDE SEQUENCE [LARGE SCALE GENOMIC DNA]</scope>
    <source>
        <strain evidence="5">JCM 3369</strain>
    </source>
</reference>
<evidence type="ECO:0000256" key="1">
    <source>
        <dbReference type="ARBA" id="ARBA00023125"/>
    </source>
</evidence>
<keyword evidence="1 2" id="KW-0238">DNA-binding</keyword>
<evidence type="ECO:0000259" key="3">
    <source>
        <dbReference type="PROSITE" id="PS50977"/>
    </source>
</evidence>
<dbReference type="Pfam" id="PF00440">
    <property type="entry name" value="TetR_N"/>
    <property type="match status" value="1"/>
</dbReference>
<accession>A0ABV9DC50</accession>